<evidence type="ECO:0000256" key="1">
    <source>
        <dbReference type="ARBA" id="ARBA00004651"/>
    </source>
</evidence>
<evidence type="ECO:0000256" key="3">
    <source>
        <dbReference type="ARBA" id="ARBA00022692"/>
    </source>
</evidence>
<keyword evidence="2" id="KW-1003">Cell membrane</keyword>
<dbReference type="InterPro" id="IPR050833">
    <property type="entry name" value="Poly_Biosynth_Transport"/>
</dbReference>
<accession>A0A0G9MR83</accession>
<keyword evidence="7" id="KW-1185">Reference proteome</keyword>
<evidence type="ECO:0000256" key="2">
    <source>
        <dbReference type="ARBA" id="ARBA00022475"/>
    </source>
</evidence>
<organism evidence="6 7">
    <name type="scientific">Aurantiacibacter gangjinensis</name>
    <dbReference type="NCBI Taxonomy" id="502682"/>
    <lineage>
        <taxon>Bacteria</taxon>
        <taxon>Pseudomonadati</taxon>
        <taxon>Pseudomonadota</taxon>
        <taxon>Alphaproteobacteria</taxon>
        <taxon>Sphingomonadales</taxon>
        <taxon>Erythrobacteraceae</taxon>
        <taxon>Aurantiacibacter</taxon>
    </lineage>
</organism>
<dbReference type="STRING" id="502682.BMF35_a2318"/>
<reference evidence="6 7" key="1">
    <citation type="submission" date="2015-04" db="EMBL/GenBank/DDBJ databases">
        <title>The draft genome sequence of Erythrobacr gangjinensis K7-2.</title>
        <authorList>
            <person name="Zhuang L."/>
            <person name="Liu Y."/>
            <person name="Shao Z."/>
        </authorList>
    </citation>
    <scope>NUCLEOTIDE SEQUENCE [LARGE SCALE GENOMIC DNA]</scope>
    <source>
        <strain evidence="6 7">K7-2</strain>
    </source>
</reference>
<evidence type="ECO:0000313" key="7">
    <source>
        <dbReference type="Proteomes" id="UP000053070"/>
    </source>
</evidence>
<keyword evidence="5" id="KW-0472">Membrane</keyword>
<gene>
    <name evidence="6" type="ORF">AAW01_04470</name>
</gene>
<dbReference type="RefSeq" id="WP_047006071.1">
    <property type="nucleotide sequence ID" value="NZ_CP018097.1"/>
</dbReference>
<dbReference type="PATRIC" id="fig|502682.8.peg.913"/>
<sequence>MLRPRTGIRSIIANGGIFGLVYGGEAALRGLYAVIIGIMLGPGEYGAWSYAATVYATALVVTSFGIESLVEARSGRRLTGSDTFAAGSLAIRLATAIALFICMVPVVWLLEQDARLQLALLLVLPAILGRGIASWVRSLLTAREAPGVAFRVGVPMRLIEIVVGLTILSAGGGVISLLALHALSWLAEALIGWVAVRRLIPGFKPTFDRAVTRLIFLSGQLMAVTVIGIAALNALPILAAKWLGFSLDEIGNLGIVLQFSSLFVIAAQGFLAALFPAIGRAAQSGHPHLARLAWLSCAGLVLAAILAAWISALVGETIIVPLLGSGFREAAALLPISLLLAGVILAPIGAWQILVVHERFVAGALGSCAALVLGIALLVPSTDQFGIAGILYAALAGWTLRAIILMIAVTRYERATQKPT</sequence>
<dbReference type="GO" id="GO:0005886">
    <property type="term" value="C:plasma membrane"/>
    <property type="evidence" value="ECO:0007669"/>
    <property type="project" value="UniProtKB-SubCell"/>
</dbReference>
<evidence type="ECO:0000256" key="4">
    <source>
        <dbReference type="ARBA" id="ARBA00022989"/>
    </source>
</evidence>
<evidence type="ECO:0000313" key="6">
    <source>
        <dbReference type="EMBL" id="KLE33222.1"/>
    </source>
</evidence>
<dbReference type="KEGG" id="egn:BMF35_a2318"/>
<comment type="caution">
    <text evidence="6">The sequence shown here is derived from an EMBL/GenBank/DDBJ whole genome shotgun (WGS) entry which is preliminary data.</text>
</comment>
<dbReference type="Proteomes" id="UP000053070">
    <property type="component" value="Unassembled WGS sequence"/>
</dbReference>
<keyword evidence="3" id="KW-0812">Transmembrane</keyword>
<protein>
    <submittedName>
        <fullName evidence="6">Uncharacterized protein</fullName>
    </submittedName>
</protein>
<dbReference type="PANTHER" id="PTHR30250">
    <property type="entry name" value="PST FAMILY PREDICTED COLANIC ACID TRANSPORTER"/>
    <property type="match status" value="1"/>
</dbReference>
<proteinExistence type="predicted"/>
<dbReference type="EMBL" id="LBHC01000001">
    <property type="protein sequence ID" value="KLE33222.1"/>
    <property type="molecule type" value="Genomic_DNA"/>
</dbReference>
<name>A0A0G9MR83_9SPHN</name>
<dbReference type="PANTHER" id="PTHR30250:SF11">
    <property type="entry name" value="O-ANTIGEN TRANSPORTER-RELATED"/>
    <property type="match status" value="1"/>
</dbReference>
<dbReference type="AlphaFoldDB" id="A0A0G9MR83"/>
<keyword evidence="4" id="KW-1133">Transmembrane helix</keyword>
<comment type="subcellular location">
    <subcellularLocation>
        <location evidence="1">Cell membrane</location>
        <topology evidence="1">Multi-pass membrane protein</topology>
    </subcellularLocation>
</comment>
<evidence type="ECO:0000256" key="5">
    <source>
        <dbReference type="ARBA" id="ARBA00023136"/>
    </source>
</evidence>